<dbReference type="AlphaFoldDB" id="A0A0R3QCS2"/>
<evidence type="ECO:0000313" key="2">
    <source>
        <dbReference type="WBParaSite" id="BTMF_0000415201-mRNA-1"/>
    </source>
</evidence>
<protein>
    <submittedName>
        <fullName evidence="2">PH domain-containing protein</fullName>
    </submittedName>
</protein>
<dbReference type="InterPro" id="IPR056492">
    <property type="entry name" value="SH3_Hsr9"/>
</dbReference>
<dbReference type="STRING" id="42155.A0A0R3QCS2"/>
<dbReference type="WBParaSite" id="BTMF_0000415201-mRNA-1">
    <property type="protein sequence ID" value="BTMF_0000415201-mRNA-1"/>
    <property type="gene ID" value="BTMF_0000415201"/>
</dbReference>
<name>A0A0R3QCS2_9BILA</name>
<evidence type="ECO:0000259" key="1">
    <source>
        <dbReference type="Pfam" id="PF24680"/>
    </source>
</evidence>
<reference evidence="2" key="1">
    <citation type="submission" date="2017-02" db="UniProtKB">
        <authorList>
            <consortium name="WormBaseParasite"/>
        </authorList>
    </citation>
    <scope>IDENTIFICATION</scope>
</reference>
<feature type="domain" description="Hsr-9 Tudor" evidence="1">
    <location>
        <begin position="4"/>
        <end position="103"/>
    </location>
</feature>
<sequence length="158" mass="17567">LHYEPDASGRYEVVFAEDGAIRKLVTTGIIPLCNLVAGRKCLTRNVKDDEEVLEEVEIVEAPSSNDAQNWMEAIFTIRDTNNENTSKSSWQKLVVDSNQAKALQVTTVNTVRDVNADNIASTEGRRSRAARHTAVYSTNVTPVMPTRTARRHSSTSIY</sequence>
<dbReference type="Pfam" id="PF24680">
    <property type="entry name" value="SH3_Hsr9"/>
    <property type="match status" value="1"/>
</dbReference>
<accession>A0A0R3QCS2</accession>
<proteinExistence type="predicted"/>
<organism evidence="2">
    <name type="scientific">Brugia timori</name>
    <dbReference type="NCBI Taxonomy" id="42155"/>
    <lineage>
        <taxon>Eukaryota</taxon>
        <taxon>Metazoa</taxon>
        <taxon>Ecdysozoa</taxon>
        <taxon>Nematoda</taxon>
        <taxon>Chromadorea</taxon>
        <taxon>Rhabditida</taxon>
        <taxon>Spirurina</taxon>
        <taxon>Spiruromorpha</taxon>
        <taxon>Filarioidea</taxon>
        <taxon>Onchocercidae</taxon>
        <taxon>Brugia</taxon>
    </lineage>
</organism>